<keyword evidence="2 3" id="KW-0040">ANK repeat</keyword>
<reference evidence="5 6" key="1">
    <citation type="submission" date="2015-10" db="EMBL/GenBank/DDBJ databases">
        <title>Full genome of DAOMC 229536 Phialocephala scopiformis, a fungal endophyte of spruce producing the potent anti-insectan compound rugulosin.</title>
        <authorList>
            <consortium name="DOE Joint Genome Institute"/>
            <person name="Walker A.K."/>
            <person name="Frasz S.L."/>
            <person name="Seifert K.A."/>
            <person name="Miller J.D."/>
            <person name="Mondo S.J."/>
            <person name="Labutti K."/>
            <person name="Lipzen A."/>
            <person name="Dockter R."/>
            <person name="Kennedy M."/>
            <person name="Grigoriev I.V."/>
            <person name="Spatafora J.W."/>
        </authorList>
    </citation>
    <scope>NUCLEOTIDE SEQUENCE [LARGE SCALE GENOMIC DNA]</scope>
    <source>
        <strain evidence="5 6">CBS 120377</strain>
    </source>
</reference>
<feature type="repeat" description="ANK" evidence="3">
    <location>
        <begin position="489"/>
        <end position="521"/>
    </location>
</feature>
<dbReference type="STRING" id="149040.A0A132BEQ9"/>
<feature type="repeat" description="ANK" evidence="3">
    <location>
        <begin position="591"/>
        <end position="623"/>
    </location>
</feature>
<dbReference type="SMART" id="SM00248">
    <property type="entry name" value="ANK"/>
    <property type="match status" value="7"/>
</dbReference>
<organism evidence="5 6">
    <name type="scientific">Mollisia scopiformis</name>
    <name type="common">Conifer needle endophyte fungus</name>
    <name type="synonym">Phialocephala scopiformis</name>
    <dbReference type="NCBI Taxonomy" id="149040"/>
    <lineage>
        <taxon>Eukaryota</taxon>
        <taxon>Fungi</taxon>
        <taxon>Dikarya</taxon>
        <taxon>Ascomycota</taxon>
        <taxon>Pezizomycotina</taxon>
        <taxon>Leotiomycetes</taxon>
        <taxon>Helotiales</taxon>
        <taxon>Mollisiaceae</taxon>
        <taxon>Mollisia</taxon>
    </lineage>
</organism>
<feature type="repeat" description="ANK" evidence="3">
    <location>
        <begin position="524"/>
        <end position="556"/>
    </location>
</feature>
<feature type="region of interest" description="Disordered" evidence="4">
    <location>
        <begin position="203"/>
        <end position="238"/>
    </location>
</feature>
<dbReference type="GeneID" id="28830329"/>
<dbReference type="InterPro" id="IPR050745">
    <property type="entry name" value="Multifunctional_regulatory"/>
</dbReference>
<dbReference type="EMBL" id="KQ947430">
    <property type="protein sequence ID" value="KUJ10167.1"/>
    <property type="molecule type" value="Genomic_DNA"/>
</dbReference>
<gene>
    <name evidence="5" type="ORF">LY89DRAFT_740558</name>
</gene>
<dbReference type="PANTHER" id="PTHR24189:SF50">
    <property type="entry name" value="ANKYRIN REPEAT AND SOCS BOX PROTEIN 2"/>
    <property type="match status" value="1"/>
</dbReference>
<evidence type="ECO:0000256" key="4">
    <source>
        <dbReference type="SAM" id="MobiDB-lite"/>
    </source>
</evidence>
<protein>
    <submittedName>
        <fullName evidence="5">Ankyrin</fullName>
    </submittedName>
</protein>
<dbReference type="PROSITE" id="PS50088">
    <property type="entry name" value="ANK_REPEAT"/>
    <property type="match status" value="5"/>
</dbReference>
<dbReference type="InterPro" id="IPR036770">
    <property type="entry name" value="Ankyrin_rpt-contain_sf"/>
</dbReference>
<dbReference type="KEGG" id="psco:LY89DRAFT_740558"/>
<sequence>MDPLSFTASLIAVVGTAGTVAKELRLLQTSLRDASSLLSALINEISDLRIILEACSSAVTELYRSANSPNPPTPLADAVKILDRTKTQLEELEKVVKHCFGGSLDSTNVSKMVKLRWLREKGKAERLQGKLRDSKQDLMMLLESQSVSAISGLHIAVQEIAVGSTEFHTTSSDKMDQILFELSNHMNHIRDLNLKTSQVNEKLDRLSQAQQEPDPSSPRPPEYSERTPNATDSESQTPLNSAIQVRASCYRKTCRPWCSCCCHIRREVRSPSLAKSFIGSLFIGYTGVPVVTPPCNEKQCRKRSTSRIIVSYQFPGWFWERSLFTSFMTAARSGPEMLIRVTNTIPFACEAYQHCLDGNVTGLQRLFELGRASPFDLDPSGISLLHNALRFDHFELCHFLISCGSDLYQEDHTGLSAFHYAWDAILIDPNEPSSSKKKQALLEIFPQDEGGLDERQFNRIHKSVLGIIGTALEDELAISTATIDTPDNLGRTPLFWASRRADVKATSLLLEYGAHTDPPRKGRRGTSPLLAAAEAGNVDVVEMLLAHGASVDVRNDDNSSPLHLASTQQDGLGCVSALLKAGADVNSVDSDDRTPLLAASCYGWADIAEALIDAGADMEIRCEDGWTSLTSSIFWNMYGSVELLLDKGANTLVVTDTGETLLHLAIRYGDTKMLGLLRDRDLGHLDVGAKNGAGETVWDIAKSRDEPAEWQTAFHDFLKSVEAQKTEKFTEESAISSGSMAYTSSETLLDQKMAMRTVVEVYVSSDDDSDLDHFEDALEAVA</sequence>
<keyword evidence="6" id="KW-1185">Reference proteome</keyword>
<dbReference type="InParanoid" id="A0A132BEQ9"/>
<evidence type="ECO:0000313" key="6">
    <source>
        <dbReference type="Proteomes" id="UP000070700"/>
    </source>
</evidence>
<proteinExistence type="predicted"/>
<feature type="repeat" description="ANK" evidence="3">
    <location>
        <begin position="557"/>
        <end position="590"/>
    </location>
</feature>
<dbReference type="Gene3D" id="1.25.40.20">
    <property type="entry name" value="Ankyrin repeat-containing domain"/>
    <property type="match status" value="2"/>
</dbReference>
<evidence type="ECO:0000256" key="1">
    <source>
        <dbReference type="ARBA" id="ARBA00022737"/>
    </source>
</evidence>
<dbReference type="OrthoDB" id="341259at2759"/>
<dbReference type="Pfam" id="PF12796">
    <property type="entry name" value="Ank_2"/>
    <property type="match status" value="2"/>
</dbReference>
<dbReference type="Proteomes" id="UP000070700">
    <property type="component" value="Unassembled WGS sequence"/>
</dbReference>
<dbReference type="SUPFAM" id="SSF48403">
    <property type="entry name" value="Ankyrin repeat"/>
    <property type="match status" value="2"/>
</dbReference>
<dbReference type="PANTHER" id="PTHR24189">
    <property type="entry name" value="MYOTROPHIN"/>
    <property type="match status" value="1"/>
</dbReference>
<dbReference type="PROSITE" id="PS50297">
    <property type="entry name" value="ANK_REP_REGION"/>
    <property type="match status" value="4"/>
</dbReference>
<dbReference type="InterPro" id="IPR002110">
    <property type="entry name" value="Ankyrin_rpt"/>
</dbReference>
<dbReference type="AlphaFoldDB" id="A0A132BEQ9"/>
<accession>A0A132BEQ9</accession>
<evidence type="ECO:0000313" key="5">
    <source>
        <dbReference type="EMBL" id="KUJ10167.1"/>
    </source>
</evidence>
<name>A0A132BEQ9_MOLSC</name>
<feature type="compositionally biased region" description="Polar residues" evidence="4">
    <location>
        <begin position="229"/>
        <end position="238"/>
    </location>
</feature>
<keyword evidence="1" id="KW-0677">Repeat</keyword>
<dbReference type="RefSeq" id="XP_018064522.1">
    <property type="nucleotide sequence ID" value="XM_018220603.1"/>
</dbReference>
<evidence type="ECO:0000256" key="2">
    <source>
        <dbReference type="ARBA" id="ARBA00023043"/>
    </source>
</evidence>
<feature type="repeat" description="ANK" evidence="3">
    <location>
        <begin position="380"/>
        <end position="412"/>
    </location>
</feature>
<evidence type="ECO:0000256" key="3">
    <source>
        <dbReference type="PROSITE-ProRule" id="PRU00023"/>
    </source>
</evidence>